<proteinExistence type="predicted"/>
<protein>
    <recommendedName>
        <fullName evidence="1">Nuclear-export cofactor Arc1-like N-terminal domain-containing protein</fullName>
    </recommendedName>
</protein>
<evidence type="ECO:0000313" key="2">
    <source>
        <dbReference type="EMBL" id="PNF40262.1"/>
    </source>
</evidence>
<dbReference type="GO" id="GO:0043517">
    <property type="term" value="P:positive regulation of DNA damage response, signal transduction by p53 class mediator"/>
    <property type="evidence" value="ECO:0007669"/>
    <property type="project" value="InterPro"/>
</dbReference>
<dbReference type="Pfam" id="PF21972">
    <property type="entry name" value="Arc1p_N_like"/>
    <property type="match status" value="1"/>
</dbReference>
<dbReference type="InterPro" id="IPR036282">
    <property type="entry name" value="Glutathione-S-Trfase_C_sf"/>
</dbReference>
<dbReference type="GO" id="GO:0017101">
    <property type="term" value="C:aminoacyl-tRNA synthetase multienzyme complex"/>
    <property type="evidence" value="ECO:0007669"/>
    <property type="project" value="InterPro"/>
</dbReference>
<gene>
    <name evidence="2" type="ORF">B7P43_G06531</name>
</gene>
<feature type="domain" description="Nuclear-export cofactor Arc1-like N-terminal" evidence="1">
    <location>
        <begin position="71"/>
        <end position="131"/>
    </location>
</feature>
<accession>A0A2J7RHE9</accession>
<sequence length="134" mass="14829">MMALCNVECVEKIGSFLEINYGKLSTNESGRVTTVTELHGNSETISGFGTIVISWAKMCKKSQFGKTQEDEALVRQWIEYAVCYGNYVGLAQTARQVLKELNAVLALRSYFVGSSQTLADIVLYYVLHGVMVSN</sequence>
<dbReference type="InParanoid" id="A0A2J7RHE9"/>
<comment type="caution">
    <text evidence="2">The sequence shown here is derived from an EMBL/GenBank/DDBJ whole genome shotgun (WGS) entry which is preliminary data.</text>
</comment>
<dbReference type="Proteomes" id="UP000235965">
    <property type="component" value="Unassembled WGS sequence"/>
</dbReference>
<evidence type="ECO:0000259" key="1">
    <source>
        <dbReference type="Pfam" id="PF21972"/>
    </source>
</evidence>
<name>A0A2J7RHE9_9NEOP</name>
<dbReference type="SUPFAM" id="SSF47616">
    <property type="entry name" value="GST C-terminal domain-like"/>
    <property type="match status" value="1"/>
</dbReference>
<evidence type="ECO:0000313" key="3">
    <source>
        <dbReference type="Proteomes" id="UP000235965"/>
    </source>
</evidence>
<dbReference type="GO" id="GO:0005634">
    <property type="term" value="C:nucleus"/>
    <property type="evidence" value="ECO:0007669"/>
    <property type="project" value="TreeGrafter"/>
</dbReference>
<reference evidence="2 3" key="1">
    <citation type="submission" date="2017-12" db="EMBL/GenBank/DDBJ databases">
        <title>Hemimetabolous genomes reveal molecular basis of termite eusociality.</title>
        <authorList>
            <person name="Harrison M.C."/>
            <person name="Jongepier E."/>
            <person name="Robertson H.M."/>
            <person name="Arning N."/>
            <person name="Bitard-Feildel T."/>
            <person name="Chao H."/>
            <person name="Childers C.P."/>
            <person name="Dinh H."/>
            <person name="Doddapaneni H."/>
            <person name="Dugan S."/>
            <person name="Gowin J."/>
            <person name="Greiner C."/>
            <person name="Han Y."/>
            <person name="Hu H."/>
            <person name="Hughes D.S.T."/>
            <person name="Huylmans A.-K."/>
            <person name="Kemena C."/>
            <person name="Kremer L.P.M."/>
            <person name="Lee S.L."/>
            <person name="Lopez-Ezquerra A."/>
            <person name="Mallet L."/>
            <person name="Monroy-Kuhn J.M."/>
            <person name="Moser A."/>
            <person name="Murali S.C."/>
            <person name="Muzny D.M."/>
            <person name="Otani S."/>
            <person name="Piulachs M.-D."/>
            <person name="Poelchau M."/>
            <person name="Qu J."/>
            <person name="Schaub F."/>
            <person name="Wada-Katsumata A."/>
            <person name="Worley K.C."/>
            <person name="Xie Q."/>
            <person name="Ylla G."/>
            <person name="Poulsen M."/>
            <person name="Gibbs R.A."/>
            <person name="Schal C."/>
            <person name="Richards S."/>
            <person name="Belles X."/>
            <person name="Korb J."/>
            <person name="Bornberg-Bauer E."/>
        </authorList>
    </citation>
    <scope>NUCLEOTIDE SEQUENCE [LARGE SCALE GENOMIC DNA]</scope>
    <source>
        <tissue evidence="2">Whole body</tissue>
    </source>
</reference>
<dbReference type="PANTHER" id="PTHR44490:SF1">
    <property type="entry name" value="EUKARYOTIC TRANSLATION ELONGATION FACTOR 1 EPSILON-1"/>
    <property type="match status" value="1"/>
</dbReference>
<keyword evidence="3" id="KW-1185">Reference proteome</keyword>
<dbReference type="AlphaFoldDB" id="A0A2J7RHE9"/>
<dbReference type="EMBL" id="NEVH01003743">
    <property type="protein sequence ID" value="PNF40262.1"/>
    <property type="molecule type" value="Genomic_DNA"/>
</dbReference>
<organism evidence="2 3">
    <name type="scientific">Cryptotermes secundus</name>
    <dbReference type="NCBI Taxonomy" id="105785"/>
    <lineage>
        <taxon>Eukaryota</taxon>
        <taxon>Metazoa</taxon>
        <taxon>Ecdysozoa</taxon>
        <taxon>Arthropoda</taxon>
        <taxon>Hexapoda</taxon>
        <taxon>Insecta</taxon>
        <taxon>Pterygota</taxon>
        <taxon>Neoptera</taxon>
        <taxon>Polyneoptera</taxon>
        <taxon>Dictyoptera</taxon>
        <taxon>Blattodea</taxon>
        <taxon>Blattoidea</taxon>
        <taxon>Termitoidae</taxon>
        <taxon>Kalotermitidae</taxon>
        <taxon>Cryptotermitinae</taxon>
        <taxon>Cryptotermes</taxon>
    </lineage>
</organism>
<dbReference type="OrthoDB" id="19141at2759"/>
<dbReference type="FunCoup" id="A0A2J7RHE9">
    <property type="interactions" value="1076"/>
</dbReference>
<dbReference type="InterPro" id="IPR053836">
    <property type="entry name" value="Arc1-like_N"/>
</dbReference>
<dbReference type="STRING" id="105785.A0A2J7RHE9"/>
<dbReference type="PANTHER" id="PTHR44490">
    <property type="entry name" value="EUKARYOTIC TRANSLATION ELONGATION FACTOR 1 EPSILON-1"/>
    <property type="match status" value="1"/>
</dbReference>
<dbReference type="GO" id="GO:0005737">
    <property type="term" value="C:cytoplasm"/>
    <property type="evidence" value="ECO:0007669"/>
    <property type="project" value="TreeGrafter"/>
</dbReference>
<dbReference type="InterPro" id="IPR042450">
    <property type="entry name" value="EEF1E1"/>
</dbReference>
<dbReference type="Gene3D" id="1.20.1050.10">
    <property type="match status" value="1"/>
</dbReference>